<dbReference type="PANTHER" id="PTHR13335:SF1">
    <property type="entry name" value="TARGET OF RAPAMYCIN COMPLEX 2 SUBUNIT MAPKAP1"/>
    <property type="match status" value="1"/>
</dbReference>
<dbReference type="InterPro" id="IPR031567">
    <property type="entry name" value="CRIM_dom"/>
</dbReference>
<sequence>MALCRDVPFTINQLRAQYLKTVDDDQSHRTMRPYGYGLHDSQFGVLLTRIESPPIPIDVAEESVTVKKLDELAKLAEQSDEDSEAALQSIVGINAATSTDHKPQRDDGQQQVLQRPNGFFDSLRGSLATLKLSDGHAQRRGGGDGDGGSGGDGNGDDGDDTSTDTTPVMNAGVTLHGSSGSTATPLVTNGRNVLSKLFRNSTHVSENDRRPPTKGRNDDDNGGDGRNADPGAVHHYSDSYDDDDNDDETTNDDHDHHDDHDHDHDNDNDNDNDYHHDNDNGDGADHDHDTTAGDHPASATDGVVPTIDTGIELNEHPGTVLSDQGILISQDYSDVNNTQVEHFAPVDADDDAMFHNTVSSGDEDLALDSDFSDDDTEMDDATFQSVTGRSVIFPRTLSARTPTFRPAPSRKLSFDRTKPRMKRRSGSLLQRRHPLQEPTSLQSDLSVESAFAEMPSMVEACFPKVDVEPVHPHASKLTQMVDSTLKRSNKGPLEHFLFVDGEAVSNKSDVVTLKVWLPDESSFDVKVRRSVRVFDVIGFIIWSLLKSKAPLFQGDADETLRNPNRWCCKLVDEDGEPYEGSFGLMDRTKIIGSYGEDELALCKVSESDFQINQRRTPVPEAGTDALPSPVKNQNNYYRSILPHIDNDVKDAKRVEVQVYQYPYTHSSNDFLKFEFLVTDKLNDILVKYTSVKSLIPTSDYVLKAVGENYVLDLNDSLSSLDENYTLEVLTKRKARELKFPKKRILDTSTLPTVNSNLTPQTLVMRQELPQDAAMATTTAATMATTTTAATVARSARTTLGKHAIGGSFKNRNLLRLGSVADTSIVPNDINSEYHKYTVWRRLPMSFINRHERTLAIDGEYVYIMPNDEKLWYDTNFKTTTFHVSQIMSCKVSKRVPSNFKIVVMKANGPKRYVFEALNNAEAKEIIGKLKTLMEAYKINTSSVV</sequence>
<feature type="domain" description="CRIM" evidence="3">
    <location>
        <begin position="475"/>
        <end position="613"/>
    </location>
</feature>
<dbReference type="GO" id="GO:0038203">
    <property type="term" value="P:TORC2 signaling"/>
    <property type="evidence" value="ECO:0007669"/>
    <property type="project" value="TreeGrafter"/>
</dbReference>
<dbReference type="Gene3D" id="2.30.29.30">
    <property type="entry name" value="Pleckstrin-homology domain (PH domain)/Phosphotyrosine-binding domain (PTB)"/>
    <property type="match status" value="1"/>
</dbReference>
<dbReference type="GO" id="GO:0031932">
    <property type="term" value="C:TORC2 complex"/>
    <property type="evidence" value="ECO:0007669"/>
    <property type="project" value="InterPro"/>
</dbReference>
<feature type="compositionally biased region" description="Acidic residues" evidence="2">
    <location>
        <begin position="239"/>
        <end position="250"/>
    </location>
</feature>
<evidence type="ECO:0000259" key="5">
    <source>
        <dbReference type="Pfam" id="PF23164"/>
    </source>
</evidence>
<accession>A0A0H5C9U7</accession>
<name>A0A0H5C9U7_CYBJN</name>
<feature type="domain" description="AVO1/Sin1 ubiquitin-like" evidence="5">
    <location>
        <begin position="652"/>
        <end position="741"/>
    </location>
</feature>
<feature type="compositionally biased region" description="Basic and acidic residues" evidence="2">
    <location>
        <begin position="251"/>
        <end position="292"/>
    </location>
</feature>
<feature type="domain" description="SIN1-type PH" evidence="4">
    <location>
        <begin position="832"/>
        <end position="934"/>
    </location>
</feature>
<proteinExistence type="inferred from homology"/>
<dbReference type="InterPro" id="IPR056385">
    <property type="entry name" value="UBL_AVO1/Sin1"/>
</dbReference>
<gene>
    <name evidence="6" type="primary">AVO1</name>
    <name evidence="6" type="ORF">BN1211_5786</name>
</gene>
<dbReference type="Pfam" id="PF16979">
    <property type="entry name" value="SIN1_PH"/>
    <property type="match status" value="1"/>
</dbReference>
<dbReference type="InterPro" id="IPR011993">
    <property type="entry name" value="PH-like_dom_sf"/>
</dbReference>
<dbReference type="Pfam" id="PF23164">
    <property type="entry name" value="UBL_AVO1"/>
    <property type="match status" value="1"/>
</dbReference>
<evidence type="ECO:0000256" key="1">
    <source>
        <dbReference type="ARBA" id="ARBA00009407"/>
    </source>
</evidence>
<reference evidence="7" key="1">
    <citation type="journal article" date="2015" name="J. Biotechnol.">
        <title>The structure of the Cyberlindnera jadinii genome and its relation to Candida utilis analyzed by the occurrence of single nucleotide polymorphisms.</title>
        <authorList>
            <person name="Rupp O."/>
            <person name="Brinkrolf K."/>
            <person name="Buerth C."/>
            <person name="Kunigo M."/>
            <person name="Schneider J."/>
            <person name="Jaenicke S."/>
            <person name="Goesmann A."/>
            <person name="Puehler A."/>
            <person name="Jaeger K.-E."/>
            <person name="Ernst J.F."/>
        </authorList>
    </citation>
    <scope>NUCLEOTIDE SEQUENCE [LARGE SCALE GENOMIC DNA]</scope>
    <source>
        <strain evidence="7">ATCC 18201 / CBS 1600 / BCRC 20928 / JCM 3617 / NBRC 0987 / NRRL Y-1542</strain>
    </source>
</reference>
<dbReference type="AlphaFoldDB" id="A0A0H5C9U7"/>
<evidence type="ECO:0000313" key="7">
    <source>
        <dbReference type="Proteomes" id="UP000038830"/>
    </source>
</evidence>
<dbReference type="GO" id="GO:0005546">
    <property type="term" value="F:phosphatidylinositol-4,5-bisphosphate binding"/>
    <property type="evidence" value="ECO:0007669"/>
    <property type="project" value="TreeGrafter"/>
</dbReference>
<dbReference type="PANTHER" id="PTHR13335">
    <property type="entry name" value="TARGET OF RAPAMYCIN COMPLEX 2 SUBUNIT MAPKAP1"/>
    <property type="match status" value="1"/>
</dbReference>
<feature type="compositionally biased region" description="Gly residues" evidence="2">
    <location>
        <begin position="144"/>
        <end position="153"/>
    </location>
</feature>
<evidence type="ECO:0000259" key="3">
    <source>
        <dbReference type="Pfam" id="PF16978"/>
    </source>
</evidence>
<evidence type="ECO:0000313" key="6">
    <source>
        <dbReference type="EMBL" id="CEP24857.1"/>
    </source>
</evidence>
<feature type="compositionally biased region" description="Polar residues" evidence="2">
    <location>
        <begin position="176"/>
        <end position="204"/>
    </location>
</feature>
<feature type="compositionally biased region" description="Basic residues" evidence="2">
    <location>
        <begin position="419"/>
        <end position="433"/>
    </location>
</feature>
<comment type="similarity">
    <text evidence="1">Belongs to the SIN1 family.</text>
</comment>
<feature type="region of interest" description="Disordered" evidence="2">
    <location>
        <begin position="400"/>
        <end position="443"/>
    </location>
</feature>
<dbReference type="EMBL" id="CDQK01000007">
    <property type="protein sequence ID" value="CEP24857.1"/>
    <property type="molecule type" value="Genomic_DNA"/>
</dbReference>
<dbReference type="InterPro" id="IPR031313">
    <property type="entry name" value="Sin1_PH_dom"/>
</dbReference>
<dbReference type="InterPro" id="IPR008828">
    <property type="entry name" value="Sin1/Avo1"/>
</dbReference>
<feature type="compositionally biased region" description="Basic and acidic residues" evidence="2">
    <location>
        <begin position="133"/>
        <end position="143"/>
    </location>
</feature>
<feature type="compositionally biased region" description="Basic and acidic residues" evidence="2">
    <location>
        <begin position="205"/>
        <end position="219"/>
    </location>
</feature>
<dbReference type="Proteomes" id="UP000038830">
    <property type="component" value="Unassembled WGS sequence"/>
</dbReference>
<protein>
    <submittedName>
        <fullName evidence="6">AVO1 protein</fullName>
    </submittedName>
</protein>
<evidence type="ECO:0000259" key="4">
    <source>
        <dbReference type="Pfam" id="PF16979"/>
    </source>
</evidence>
<dbReference type="GO" id="GO:0005737">
    <property type="term" value="C:cytoplasm"/>
    <property type="evidence" value="ECO:0007669"/>
    <property type="project" value="TreeGrafter"/>
</dbReference>
<dbReference type="GO" id="GO:0005886">
    <property type="term" value="C:plasma membrane"/>
    <property type="evidence" value="ECO:0007669"/>
    <property type="project" value="TreeGrafter"/>
</dbReference>
<feature type="region of interest" description="Disordered" evidence="2">
    <location>
        <begin position="133"/>
        <end position="304"/>
    </location>
</feature>
<organism evidence="6 7">
    <name type="scientific">Cyberlindnera jadinii (strain ATCC 18201 / CBS 1600 / BCRC 20928 / JCM 3617 / NBRC 0987 / NRRL Y-1542)</name>
    <name type="common">Torula yeast</name>
    <name type="synonym">Candida utilis</name>
    <dbReference type="NCBI Taxonomy" id="983966"/>
    <lineage>
        <taxon>Eukaryota</taxon>
        <taxon>Fungi</taxon>
        <taxon>Dikarya</taxon>
        <taxon>Ascomycota</taxon>
        <taxon>Saccharomycotina</taxon>
        <taxon>Saccharomycetes</taxon>
        <taxon>Phaffomycetales</taxon>
        <taxon>Phaffomycetaceae</taxon>
        <taxon>Cyberlindnera</taxon>
    </lineage>
</organism>
<evidence type="ECO:0000256" key="2">
    <source>
        <dbReference type="SAM" id="MobiDB-lite"/>
    </source>
</evidence>
<dbReference type="Pfam" id="PF16978">
    <property type="entry name" value="CRIM"/>
    <property type="match status" value="1"/>
</dbReference>